<evidence type="ECO:0000313" key="2">
    <source>
        <dbReference type="EMBL" id="CUF69532.1"/>
    </source>
</evidence>
<keyword evidence="1" id="KW-0472">Membrane</keyword>
<reference evidence="3" key="1">
    <citation type="submission" date="2015-09" db="EMBL/GenBank/DDBJ databases">
        <authorList>
            <consortium name="Pathogen Informatics"/>
        </authorList>
    </citation>
    <scope>NUCLEOTIDE SEQUENCE [LARGE SCALE GENOMIC DNA]</scope>
    <source>
        <strain evidence="3">Lake Konstanz</strain>
    </source>
</reference>
<evidence type="ECO:0000256" key="1">
    <source>
        <dbReference type="SAM" id="Phobius"/>
    </source>
</evidence>
<name>A0A0S4IUJ8_BODSA</name>
<dbReference type="EMBL" id="CYKH01000385">
    <property type="protein sequence ID" value="CUF69532.1"/>
    <property type="molecule type" value="Genomic_DNA"/>
</dbReference>
<proteinExistence type="predicted"/>
<feature type="transmembrane region" description="Helical" evidence="1">
    <location>
        <begin position="32"/>
        <end position="53"/>
    </location>
</feature>
<sequence>MKSSTKRTRGPSDGLASQVGAAAKSEATRNGLMVAVLFGALLCLIVFVSMMIGSVTMLGGGGMGSGGGNGIHPPPALDENDETINKITGLAMFSGRESPLLCKDKIRFPRRTIVGPCEGYFDEIRHKDNNTADGDDAENHHRELPLPAKKRYSFCGMEEWSRRLQAVEKAAIRDEAVDVPSSGIQVHRQRGLAVSRITGKFLGNKEFTDWLSYTDKYLDDNPKAMKDNGGPGKVFLSRKAEDGSVPAQRVVADKALREAEYLRRVHSKGVGAGDLICWTGDLREHYILGFNIVPSEEFYQYVLAKYDQLEGNVHN</sequence>
<keyword evidence="1" id="KW-1133">Transmembrane helix</keyword>
<keyword evidence="3" id="KW-1185">Reference proteome</keyword>
<accession>A0A0S4IUJ8</accession>
<dbReference type="Proteomes" id="UP000051952">
    <property type="component" value="Unassembled WGS sequence"/>
</dbReference>
<evidence type="ECO:0000313" key="3">
    <source>
        <dbReference type="Proteomes" id="UP000051952"/>
    </source>
</evidence>
<keyword evidence="1" id="KW-0812">Transmembrane</keyword>
<dbReference type="VEuPathDB" id="TriTrypDB:BSAL_64935"/>
<gene>
    <name evidence="2" type="ORF">BSAL_64935</name>
</gene>
<protein>
    <submittedName>
        <fullName evidence="2">Membrane-associated protein, putative</fullName>
    </submittedName>
</protein>
<organism evidence="2 3">
    <name type="scientific">Bodo saltans</name>
    <name type="common">Flagellated protozoan</name>
    <dbReference type="NCBI Taxonomy" id="75058"/>
    <lineage>
        <taxon>Eukaryota</taxon>
        <taxon>Discoba</taxon>
        <taxon>Euglenozoa</taxon>
        <taxon>Kinetoplastea</taxon>
        <taxon>Metakinetoplastina</taxon>
        <taxon>Eubodonida</taxon>
        <taxon>Bodonidae</taxon>
        <taxon>Bodo</taxon>
    </lineage>
</organism>
<dbReference type="AlphaFoldDB" id="A0A0S4IUJ8"/>